<dbReference type="EMBL" id="QWLN02004155">
    <property type="protein sequence ID" value="TEA39442.1"/>
    <property type="molecule type" value="Genomic_DNA"/>
</dbReference>
<dbReference type="AlphaFoldDB" id="A0A484GUK9"/>
<name>A0A484GUK9_SOUCH</name>
<accession>A0A484GUK9</accession>
<proteinExistence type="predicted"/>
<sequence length="112" mass="12493">LLIPIVTAPAYKHPLSDTMNAIAKVTNSSDGWICPHSCTSPKDLHLLGLPTSLRDLMGQTAKYFGAKGKKSHSFRKLQLQMMIRQGFQTVPLEDEDYQHPLDKHAASFYSPL</sequence>
<evidence type="ECO:0000313" key="2">
    <source>
        <dbReference type="Proteomes" id="UP000295264"/>
    </source>
</evidence>
<keyword evidence="2" id="KW-1185">Reference proteome</keyword>
<organism evidence="1 2">
    <name type="scientific">Sousa chinensis</name>
    <name type="common">Indo-pacific humpbacked dolphin</name>
    <name type="synonym">Steno chinensis</name>
    <dbReference type="NCBI Taxonomy" id="103600"/>
    <lineage>
        <taxon>Eukaryota</taxon>
        <taxon>Metazoa</taxon>
        <taxon>Chordata</taxon>
        <taxon>Craniata</taxon>
        <taxon>Vertebrata</taxon>
        <taxon>Euteleostomi</taxon>
        <taxon>Mammalia</taxon>
        <taxon>Eutheria</taxon>
        <taxon>Laurasiatheria</taxon>
        <taxon>Artiodactyla</taxon>
        <taxon>Whippomorpha</taxon>
        <taxon>Cetacea</taxon>
        <taxon>Odontoceti</taxon>
        <taxon>Delphinidae</taxon>
        <taxon>Sousa</taxon>
    </lineage>
</organism>
<dbReference type="Proteomes" id="UP000295264">
    <property type="component" value="Unassembled WGS sequence"/>
</dbReference>
<reference evidence="1 2" key="1">
    <citation type="journal article" date="2018" name="Genomics">
        <title>Molecular footprints of inshore aquatic adaptation in Indo-Pacific humpback dolphin (Sousa chinensis).</title>
        <authorList>
            <person name="Ming Y."/>
            <person name="Jian J."/>
            <person name="Yu F."/>
            <person name="Yu X."/>
            <person name="Wang J."/>
            <person name="Liu W."/>
        </authorList>
    </citation>
    <scope>NUCLEOTIDE SEQUENCE [LARGE SCALE GENOMIC DNA]</scope>
    <source>
        <strain evidence="1">MY-2018</strain>
        <tissue evidence="1">Skin</tissue>
    </source>
</reference>
<comment type="caution">
    <text evidence="1">The sequence shown here is derived from an EMBL/GenBank/DDBJ whole genome shotgun (WGS) entry which is preliminary data.</text>
</comment>
<evidence type="ECO:0000313" key="1">
    <source>
        <dbReference type="EMBL" id="TEA39442.1"/>
    </source>
</evidence>
<feature type="non-terminal residue" evidence="1">
    <location>
        <position position="1"/>
    </location>
</feature>
<gene>
    <name evidence="1" type="ORF">DBR06_SOUSAS2110223</name>
</gene>
<feature type="non-terminal residue" evidence="1">
    <location>
        <position position="112"/>
    </location>
</feature>
<protein>
    <submittedName>
        <fullName evidence="1">Uncharacterized protein</fullName>
    </submittedName>
</protein>